<comment type="caution">
    <text evidence="2">The sequence shown here is derived from an EMBL/GenBank/DDBJ whole genome shotgun (WGS) entry which is preliminary data.</text>
</comment>
<evidence type="ECO:0000259" key="1">
    <source>
        <dbReference type="Pfam" id="PF01869"/>
    </source>
</evidence>
<dbReference type="InterPro" id="IPR002731">
    <property type="entry name" value="ATPase_BadF"/>
</dbReference>
<dbReference type="PANTHER" id="PTHR43190">
    <property type="entry name" value="N-ACETYL-D-GLUCOSAMINE KINASE"/>
    <property type="match status" value="1"/>
</dbReference>
<name>A0ABW4DXX9_9RHOB</name>
<dbReference type="SUPFAM" id="SSF53067">
    <property type="entry name" value="Actin-like ATPase domain"/>
    <property type="match status" value="2"/>
</dbReference>
<dbReference type="InterPro" id="IPR052519">
    <property type="entry name" value="Euk-type_GlcNAc_Kinase"/>
</dbReference>
<dbReference type="RefSeq" id="WP_131577749.1">
    <property type="nucleotide sequence ID" value="NZ_CBCSAJ010000002.1"/>
</dbReference>
<evidence type="ECO:0000313" key="2">
    <source>
        <dbReference type="EMBL" id="MFD1481226.1"/>
    </source>
</evidence>
<organism evidence="2 3">
    <name type="scientific">Paracoccus nototheniae</name>
    <dbReference type="NCBI Taxonomy" id="2489002"/>
    <lineage>
        <taxon>Bacteria</taxon>
        <taxon>Pseudomonadati</taxon>
        <taxon>Pseudomonadota</taxon>
        <taxon>Alphaproteobacteria</taxon>
        <taxon>Rhodobacterales</taxon>
        <taxon>Paracoccaceae</taxon>
        <taxon>Paracoccus</taxon>
    </lineage>
</organism>
<dbReference type="EMBL" id="JBHTOQ010000018">
    <property type="protein sequence ID" value="MFD1481226.1"/>
    <property type="molecule type" value="Genomic_DNA"/>
</dbReference>
<dbReference type="PANTHER" id="PTHR43190:SF3">
    <property type="entry name" value="N-ACETYL-D-GLUCOSAMINE KINASE"/>
    <property type="match status" value="1"/>
</dbReference>
<gene>
    <name evidence="2" type="ORF">ACFQ5P_07960</name>
</gene>
<evidence type="ECO:0000313" key="3">
    <source>
        <dbReference type="Proteomes" id="UP001597302"/>
    </source>
</evidence>
<accession>A0ABW4DXX9</accession>
<reference evidence="3" key="1">
    <citation type="journal article" date="2019" name="Int. J. Syst. Evol. Microbiol.">
        <title>The Global Catalogue of Microorganisms (GCM) 10K type strain sequencing project: providing services to taxonomists for standard genome sequencing and annotation.</title>
        <authorList>
            <consortium name="The Broad Institute Genomics Platform"/>
            <consortium name="The Broad Institute Genome Sequencing Center for Infectious Disease"/>
            <person name="Wu L."/>
            <person name="Ma J."/>
        </authorList>
    </citation>
    <scope>NUCLEOTIDE SEQUENCE [LARGE SCALE GENOMIC DNA]</scope>
    <source>
        <strain evidence="3">CCM 8875</strain>
    </source>
</reference>
<sequence>MTVFLGIDGGGTGCRAALCDARGRMLGQGQGGAANINTDVDMAAASILQATAAAIGNHDIDPRGLVAVLGLAGGTMLAAVRRLTALLPFAQARIVNDGITAARGALGAGDGVLAAMGTGSVFAVQRGGRIRQVGGRGFLMGDQGSGAVLGRALLARAMRAGDGLAPMTPLLRATLDEFGGIEGIIEFGNRARPGDFARLAPRMLAGDDPAAQDLLAEAQADVLDILTTLRGTDDLPVVFTGGLGPHFAAALSPLLPVRQALGTGLDGALAMAREMGAHPDQPDG</sequence>
<keyword evidence="3" id="KW-1185">Reference proteome</keyword>
<dbReference type="InterPro" id="IPR043129">
    <property type="entry name" value="ATPase_NBD"/>
</dbReference>
<protein>
    <submittedName>
        <fullName evidence="2">BadF/BadG/BcrA/BcrD ATPase family protein</fullName>
    </submittedName>
</protein>
<dbReference type="Proteomes" id="UP001597302">
    <property type="component" value="Unassembled WGS sequence"/>
</dbReference>
<dbReference type="Pfam" id="PF01869">
    <property type="entry name" value="BcrAD_BadFG"/>
    <property type="match status" value="1"/>
</dbReference>
<dbReference type="Gene3D" id="3.30.420.40">
    <property type="match status" value="2"/>
</dbReference>
<proteinExistence type="predicted"/>
<dbReference type="CDD" id="cd24082">
    <property type="entry name" value="ASKHA_NBD_GspK-like"/>
    <property type="match status" value="1"/>
</dbReference>
<feature type="domain" description="ATPase BadF/BadG/BcrA/BcrD type" evidence="1">
    <location>
        <begin position="5"/>
        <end position="243"/>
    </location>
</feature>